<organism evidence="1 2">
    <name type="scientific">Parascaris equorum</name>
    <name type="common">Equine roundworm</name>
    <dbReference type="NCBI Taxonomy" id="6256"/>
    <lineage>
        <taxon>Eukaryota</taxon>
        <taxon>Metazoa</taxon>
        <taxon>Ecdysozoa</taxon>
        <taxon>Nematoda</taxon>
        <taxon>Chromadorea</taxon>
        <taxon>Rhabditida</taxon>
        <taxon>Spirurina</taxon>
        <taxon>Ascaridomorpha</taxon>
        <taxon>Ascaridoidea</taxon>
        <taxon>Ascarididae</taxon>
        <taxon>Parascaris</taxon>
    </lineage>
</organism>
<evidence type="ECO:0000313" key="1">
    <source>
        <dbReference type="Proteomes" id="UP000887564"/>
    </source>
</evidence>
<reference evidence="2" key="1">
    <citation type="submission" date="2022-11" db="UniProtKB">
        <authorList>
            <consortium name="WormBaseParasite"/>
        </authorList>
    </citation>
    <scope>IDENTIFICATION</scope>
</reference>
<sequence>MHMFYHLGKDCSIYRFKCKYPNCDVEHYRKDQMENHHSKQHGKIDPTLMEDRTAELFNSCQVNCTSYRNSLLICQLLGRLSFHLFYDVYWKFSLARRRIIFIFCFIFIH</sequence>
<proteinExistence type="predicted"/>
<protein>
    <submittedName>
        <fullName evidence="2">C2H2-type domain-containing protein</fullName>
    </submittedName>
</protein>
<accession>A0A914S5Y5</accession>
<dbReference type="AlphaFoldDB" id="A0A914S5Y5"/>
<dbReference type="Proteomes" id="UP000887564">
    <property type="component" value="Unplaced"/>
</dbReference>
<dbReference type="WBParaSite" id="PEQ_0001427101-mRNA-1">
    <property type="protein sequence ID" value="PEQ_0001427101-mRNA-1"/>
    <property type="gene ID" value="PEQ_0001427101"/>
</dbReference>
<name>A0A914S5Y5_PAREQ</name>
<evidence type="ECO:0000313" key="2">
    <source>
        <dbReference type="WBParaSite" id="PEQ_0001427101-mRNA-1"/>
    </source>
</evidence>
<keyword evidence="1" id="KW-1185">Reference proteome</keyword>